<keyword evidence="3" id="KW-1185">Reference proteome</keyword>
<accession>A0ABY8ISJ4</accession>
<keyword evidence="2" id="KW-0614">Plasmid</keyword>
<feature type="signal peptide" evidence="1">
    <location>
        <begin position="1"/>
        <end position="30"/>
    </location>
</feature>
<dbReference type="Proteomes" id="UP000318939">
    <property type="component" value="Plasmid unnamed2"/>
</dbReference>
<dbReference type="Pfam" id="PF06823">
    <property type="entry name" value="DUF1236"/>
    <property type="match status" value="1"/>
</dbReference>
<organism evidence="2 3">
    <name type="scientific">Rhizobium rhododendri</name>
    <dbReference type="NCBI Taxonomy" id="2506430"/>
    <lineage>
        <taxon>Bacteria</taxon>
        <taxon>Pseudomonadati</taxon>
        <taxon>Pseudomonadota</taxon>
        <taxon>Alphaproteobacteria</taxon>
        <taxon>Hyphomicrobiales</taxon>
        <taxon>Rhizobiaceae</taxon>
        <taxon>Rhizobium/Agrobacterium group</taxon>
        <taxon>Rhizobium</taxon>
    </lineage>
</organism>
<geneLocation type="plasmid" evidence="2 3">
    <name>unnamed2</name>
</geneLocation>
<name>A0ABY8ISJ4_9HYPH</name>
<evidence type="ECO:0000313" key="3">
    <source>
        <dbReference type="Proteomes" id="UP000318939"/>
    </source>
</evidence>
<reference evidence="2" key="1">
    <citation type="journal article" date="2019" name="Phytopathology">
        <title>A Novel Group of Rhizobium tumorigenes-Like Agrobacteria Associated with Crown Gall Disease of Rhododendron and Blueberry.</title>
        <authorList>
            <person name="Kuzmanovic N."/>
            <person name="Behrens P."/>
            <person name="Idczak E."/>
            <person name="Wagner S."/>
            <person name="Gotz M."/>
            <person name="Sproer C."/>
            <person name="Bunk B."/>
            <person name="Overmann J."/>
            <person name="Smalla K."/>
        </authorList>
    </citation>
    <scope>NUCLEOTIDE SEQUENCE</scope>
    <source>
        <strain evidence="2">Rho-6.2</strain>
    </source>
</reference>
<sequence length="108" mass="10920">MVKALIVSGALALTTLTVIGYAASASGAGAAGVETMAAPPGAVVSFVEGQPNPVLTALVEEPVVVGQALSSHVILVPVPDNANYAYAIVNNQRVIVEPSSRKVMQIIP</sequence>
<gene>
    <name evidence="2" type="ORF">PR018_27355</name>
</gene>
<evidence type="ECO:0000313" key="2">
    <source>
        <dbReference type="EMBL" id="WFS26698.1"/>
    </source>
</evidence>
<evidence type="ECO:0000256" key="1">
    <source>
        <dbReference type="SAM" id="SignalP"/>
    </source>
</evidence>
<dbReference type="RefSeq" id="WP_142829414.1">
    <property type="nucleotide sequence ID" value="NZ_CP117270.1"/>
</dbReference>
<dbReference type="InterPro" id="IPR009642">
    <property type="entry name" value="DUF1236"/>
</dbReference>
<protein>
    <submittedName>
        <fullName evidence="2">DUF1236 domain-containing protein</fullName>
    </submittedName>
</protein>
<feature type="chain" id="PRO_5046959375" evidence="1">
    <location>
        <begin position="31"/>
        <end position="108"/>
    </location>
</feature>
<keyword evidence="1" id="KW-0732">Signal</keyword>
<dbReference type="EMBL" id="CP117270">
    <property type="protein sequence ID" value="WFS26698.1"/>
    <property type="molecule type" value="Genomic_DNA"/>
</dbReference>
<reference evidence="2" key="2">
    <citation type="journal article" date="2023" name="MicrobiologyOpen">
        <title>Genomics of the tumorigenes clade of the family Rhizobiaceae and description of Rhizobium rhododendri sp. nov.</title>
        <authorList>
            <person name="Kuzmanovic N."/>
            <person name="diCenzo G.C."/>
            <person name="Bunk B."/>
            <person name="Sproeer C."/>
            <person name="Fruehling A."/>
            <person name="Neumann-Schaal M."/>
            <person name="Overmann J."/>
            <person name="Smalla K."/>
        </authorList>
    </citation>
    <scope>NUCLEOTIDE SEQUENCE</scope>
    <source>
        <strain evidence="2">Rho-6.2</strain>
        <plasmid evidence="2">unnamed2</plasmid>
    </source>
</reference>
<proteinExistence type="predicted"/>